<accession>A0A6B0URQ8</accession>
<organism evidence="1">
    <name type="scientific">Ixodes ricinus</name>
    <name type="common">Common tick</name>
    <name type="synonym">Acarus ricinus</name>
    <dbReference type="NCBI Taxonomy" id="34613"/>
    <lineage>
        <taxon>Eukaryota</taxon>
        <taxon>Metazoa</taxon>
        <taxon>Ecdysozoa</taxon>
        <taxon>Arthropoda</taxon>
        <taxon>Chelicerata</taxon>
        <taxon>Arachnida</taxon>
        <taxon>Acari</taxon>
        <taxon>Parasitiformes</taxon>
        <taxon>Ixodida</taxon>
        <taxon>Ixodoidea</taxon>
        <taxon>Ixodidae</taxon>
        <taxon>Ixodinae</taxon>
        <taxon>Ixodes</taxon>
    </lineage>
</organism>
<protein>
    <submittedName>
        <fullName evidence="1">Putative secreted protein</fullName>
    </submittedName>
</protein>
<name>A0A6B0URQ8_IXORI</name>
<proteinExistence type="predicted"/>
<dbReference type="AlphaFoldDB" id="A0A6B0URQ8"/>
<reference evidence="1" key="1">
    <citation type="submission" date="2019-12" db="EMBL/GenBank/DDBJ databases">
        <title>An insight into the sialome of adult female Ixodes ricinus ticks feeding for 6 days.</title>
        <authorList>
            <person name="Perner J."/>
            <person name="Ribeiro J.M.C."/>
        </authorList>
    </citation>
    <scope>NUCLEOTIDE SEQUENCE</scope>
    <source>
        <strain evidence="1">Semi-engorged</strain>
        <tissue evidence="1">Salivary glands</tissue>
    </source>
</reference>
<sequence length="133" mass="14520">MGSAMTVWIGEAVLVGMGGSWWLPSSGFWASGNGVAYTRAPQSRSQAQQLNGGFLAILVGRLRVTESLAMICVMPCCWEGAGRPSRFIGARERPFHRIQSARKFGHRRAGTARHCHQQRVVTGQGCSHRRGLP</sequence>
<evidence type="ECO:0000313" key="1">
    <source>
        <dbReference type="EMBL" id="MXU92477.1"/>
    </source>
</evidence>
<dbReference type="EMBL" id="GIFC01010394">
    <property type="protein sequence ID" value="MXU92477.1"/>
    <property type="molecule type" value="Transcribed_RNA"/>
</dbReference>